<dbReference type="GO" id="GO:0043115">
    <property type="term" value="F:precorrin-2 dehydrogenase activity"/>
    <property type="evidence" value="ECO:0007669"/>
    <property type="project" value="UniProtKB-EC"/>
</dbReference>
<dbReference type="Gene3D" id="3.40.50.720">
    <property type="entry name" value="NAD(P)-binding Rossmann-like Domain"/>
    <property type="match status" value="1"/>
</dbReference>
<evidence type="ECO:0000259" key="7">
    <source>
        <dbReference type="Pfam" id="PF14824"/>
    </source>
</evidence>
<protein>
    <recommendedName>
        <fullName evidence="2">precorrin-2 dehydrogenase</fullName>
        <ecNumber evidence="2">1.3.1.76</ecNumber>
    </recommendedName>
</protein>
<organism evidence="8 9">
    <name type="scientific">Maudiozyma saulgeensis</name>
    <dbReference type="NCBI Taxonomy" id="1789683"/>
    <lineage>
        <taxon>Eukaryota</taxon>
        <taxon>Fungi</taxon>
        <taxon>Dikarya</taxon>
        <taxon>Ascomycota</taxon>
        <taxon>Saccharomycotina</taxon>
        <taxon>Saccharomycetes</taxon>
        <taxon>Saccharomycetales</taxon>
        <taxon>Saccharomycetaceae</taxon>
        <taxon>Maudiozyma</taxon>
    </lineage>
</organism>
<dbReference type="Gene3D" id="3.30.160.110">
    <property type="entry name" value="Siroheme synthase, domain 2"/>
    <property type="match status" value="1"/>
</dbReference>
<keyword evidence="4" id="KW-0520">NAD</keyword>
<dbReference type="SUPFAM" id="SSF51735">
    <property type="entry name" value="NAD(P)-binding Rossmann-fold domains"/>
    <property type="match status" value="1"/>
</dbReference>
<dbReference type="Pfam" id="PF14823">
    <property type="entry name" value="Sirohm_synth_C"/>
    <property type="match status" value="1"/>
</dbReference>
<evidence type="ECO:0000256" key="5">
    <source>
        <dbReference type="ARBA" id="ARBA00023244"/>
    </source>
</evidence>
<dbReference type="EMBL" id="FXLY01000003">
    <property type="protein sequence ID" value="SMN19116.1"/>
    <property type="molecule type" value="Genomic_DNA"/>
</dbReference>
<name>A0A1X7R1J8_9SACH</name>
<keyword evidence="3" id="KW-0560">Oxidoreductase</keyword>
<dbReference type="GO" id="GO:0004325">
    <property type="term" value="F:ferrochelatase activity"/>
    <property type="evidence" value="ECO:0007669"/>
    <property type="project" value="InterPro"/>
</dbReference>
<dbReference type="OrthoDB" id="1721126at2759"/>
<proteinExistence type="predicted"/>
<evidence type="ECO:0000256" key="2">
    <source>
        <dbReference type="ARBA" id="ARBA00012400"/>
    </source>
</evidence>
<keyword evidence="5" id="KW-0627">Porphyrin biosynthesis</keyword>
<feature type="domain" description="Siroheme synthase central" evidence="7">
    <location>
        <begin position="149"/>
        <end position="175"/>
    </location>
</feature>
<dbReference type="InterPro" id="IPR028281">
    <property type="entry name" value="Sirohaem_synthase_central"/>
</dbReference>
<feature type="domain" description="Siroheme biosynthesis protein Met8 C-terminal" evidence="6">
    <location>
        <begin position="184"/>
        <end position="246"/>
    </location>
</feature>
<sequence>MLSLQLAHRLENRHVLLIGAGDVAVTRIPKLLPTGCKLTIISPSFHNKIRETFPPEWSNNIPLGQTITNANWDSQLQQAYRVVNDTYKQEYFSLESAWSLILVCISDHAVSRQIYEDAISRYGCGQMINVADVPPLCNFYFGANATLAQGKLQVLVSTNGLSPRFSAILRDDIEQRYNEQDGQLDLAIEKLGQLRSRVRTIACNPQDVAFRMNWVKVITDRFGLPYCHTMDVDKLTHLFTQMYRDATLQTDTPVILTDNDFPTRDQILQDYSQ</sequence>
<dbReference type="InterPro" id="IPR028161">
    <property type="entry name" value="Met8-like"/>
</dbReference>
<evidence type="ECO:0000313" key="9">
    <source>
        <dbReference type="Proteomes" id="UP000196158"/>
    </source>
</evidence>
<dbReference type="PANTHER" id="PTHR35330">
    <property type="entry name" value="SIROHEME BIOSYNTHESIS PROTEIN MET8"/>
    <property type="match status" value="1"/>
</dbReference>
<dbReference type="UniPathway" id="UPA00262">
    <property type="reaction ID" value="UER00222"/>
</dbReference>
<dbReference type="PANTHER" id="PTHR35330:SF1">
    <property type="entry name" value="SIROHEME BIOSYNTHESIS PROTEIN MET8"/>
    <property type="match status" value="1"/>
</dbReference>
<accession>A0A1X7R1J8</accession>
<dbReference type="InterPro" id="IPR036291">
    <property type="entry name" value="NAD(P)-bd_dom_sf"/>
</dbReference>
<dbReference type="GO" id="GO:0019354">
    <property type="term" value="P:siroheme biosynthetic process"/>
    <property type="evidence" value="ECO:0007669"/>
    <property type="project" value="UniProtKB-UniPathway"/>
</dbReference>
<reference evidence="8 9" key="1">
    <citation type="submission" date="2017-04" db="EMBL/GenBank/DDBJ databases">
        <authorList>
            <person name="Afonso C.L."/>
            <person name="Miller P.J."/>
            <person name="Scott M.A."/>
            <person name="Spackman E."/>
            <person name="Goraichik I."/>
            <person name="Dimitrov K.M."/>
            <person name="Suarez D.L."/>
            <person name="Swayne D.E."/>
        </authorList>
    </citation>
    <scope>NUCLEOTIDE SEQUENCE [LARGE SCALE GENOMIC DNA]</scope>
</reference>
<keyword evidence="9" id="KW-1185">Reference proteome</keyword>
<dbReference type="SUPFAM" id="SSF75615">
    <property type="entry name" value="Siroheme synthase middle domains-like"/>
    <property type="match status" value="1"/>
</dbReference>
<dbReference type="EC" id="1.3.1.76" evidence="2"/>
<evidence type="ECO:0000256" key="4">
    <source>
        <dbReference type="ARBA" id="ARBA00023027"/>
    </source>
</evidence>
<evidence type="ECO:0000259" key="6">
    <source>
        <dbReference type="Pfam" id="PF14823"/>
    </source>
</evidence>
<comment type="pathway">
    <text evidence="1">Porphyrin-containing compound metabolism; siroheme biosynthesis; sirohydrochlorin from precorrin-2: step 1/1.</text>
</comment>
<dbReference type="Proteomes" id="UP000196158">
    <property type="component" value="Unassembled WGS sequence"/>
</dbReference>
<dbReference type="Pfam" id="PF13241">
    <property type="entry name" value="NAD_binding_7"/>
    <property type="match status" value="1"/>
</dbReference>
<evidence type="ECO:0000256" key="3">
    <source>
        <dbReference type="ARBA" id="ARBA00023002"/>
    </source>
</evidence>
<evidence type="ECO:0000313" key="8">
    <source>
        <dbReference type="EMBL" id="SMN19116.1"/>
    </source>
</evidence>
<gene>
    <name evidence="8" type="ORF">KASA_0P02728G</name>
</gene>
<dbReference type="STRING" id="1789683.A0A1X7R1J8"/>
<dbReference type="AlphaFoldDB" id="A0A1X7R1J8"/>
<evidence type="ECO:0000256" key="1">
    <source>
        <dbReference type="ARBA" id="ARBA00005010"/>
    </source>
</evidence>
<dbReference type="Gene3D" id="1.10.3280.10">
    <property type="entry name" value="Siroheme synthase, domain 3"/>
    <property type="match status" value="1"/>
</dbReference>
<dbReference type="InterPro" id="IPR028162">
    <property type="entry name" value="Met8_C"/>
</dbReference>
<dbReference type="Pfam" id="PF14824">
    <property type="entry name" value="Sirohm_synth_M"/>
    <property type="match status" value="1"/>
</dbReference>